<dbReference type="EMBL" id="JAPNNL010000126">
    <property type="protein sequence ID" value="MDA0636878.1"/>
    <property type="molecule type" value="Genomic_DNA"/>
</dbReference>
<accession>A0ABT4SI29</accession>
<keyword evidence="1" id="KW-0812">Transmembrane</keyword>
<keyword evidence="1" id="KW-0472">Membrane</keyword>
<keyword evidence="3" id="KW-0540">Nuclease</keyword>
<dbReference type="Proteomes" id="UP001144036">
    <property type="component" value="Unassembled WGS sequence"/>
</dbReference>
<protein>
    <submittedName>
        <fullName evidence="3">Endonuclease/exonuclease/phosphatase family protein</fullName>
    </submittedName>
</protein>
<feature type="transmembrane region" description="Helical" evidence="1">
    <location>
        <begin position="26"/>
        <end position="45"/>
    </location>
</feature>
<evidence type="ECO:0000259" key="2">
    <source>
        <dbReference type="Pfam" id="PF03372"/>
    </source>
</evidence>
<name>A0ABT4SI29_9ACTN</name>
<dbReference type="InterPro" id="IPR036691">
    <property type="entry name" value="Endo/exonu/phosph_ase_sf"/>
</dbReference>
<organism evidence="3 4">
    <name type="scientific">Nonomuraea corallina</name>
    <dbReference type="NCBI Taxonomy" id="2989783"/>
    <lineage>
        <taxon>Bacteria</taxon>
        <taxon>Bacillati</taxon>
        <taxon>Actinomycetota</taxon>
        <taxon>Actinomycetes</taxon>
        <taxon>Streptosporangiales</taxon>
        <taxon>Streptosporangiaceae</taxon>
        <taxon>Nonomuraea</taxon>
    </lineage>
</organism>
<reference evidence="3" key="1">
    <citation type="submission" date="2022-11" db="EMBL/GenBank/DDBJ databases">
        <title>Nonomuraea corallina sp. nov., a new species of the genus Nonomuraea isolated from sea side sediment in Thai sea.</title>
        <authorList>
            <person name="Ngamcharungchit C."/>
            <person name="Matsumoto A."/>
            <person name="Suriyachadkun C."/>
            <person name="Panbangred W."/>
            <person name="Inahashi Y."/>
            <person name="Intra B."/>
        </authorList>
    </citation>
    <scope>NUCLEOTIDE SEQUENCE</scope>
    <source>
        <strain evidence="3">MCN248</strain>
    </source>
</reference>
<sequence>MSAESPVGGTIVTPARRRRSGRTGAVLTWLAVTPFAAWAVTRLAGLERGAIPTQILTATPYAAAGSLLPLMIAALGRRRAATAVALVTSTMLGFSVLPRTLGVAEATAGRPFRVLTVNLLFGRADAQAVMDLVRRLEPDALSTQELTPGAVAELDAAGLGEVMPHRALMAEWSAAGSGIFSRHPLEPLPGALPPLEGHNMPVARLALPGGAPVELYDVHPVPPIGPHATAWHAALEALPGTSDRAVRILAGDFNASLDHAPMRRLLARGYKDAADQVGAGLIPTWPANRRIPPVITIDHVLVDERVGVKAVSVHDVPGTDHRAVFAELSVP</sequence>
<keyword evidence="3" id="KW-0378">Hydrolase</keyword>
<keyword evidence="3" id="KW-0255">Endonuclease</keyword>
<evidence type="ECO:0000313" key="3">
    <source>
        <dbReference type="EMBL" id="MDA0636878.1"/>
    </source>
</evidence>
<dbReference type="InterPro" id="IPR005135">
    <property type="entry name" value="Endo/exonuclease/phosphatase"/>
</dbReference>
<comment type="caution">
    <text evidence="3">The sequence shown here is derived from an EMBL/GenBank/DDBJ whole genome shotgun (WGS) entry which is preliminary data.</text>
</comment>
<feature type="domain" description="Endonuclease/exonuclease/phosphatase" evidence="2">
    <location>
        <begin position="115"/>
        <end position="321"/>
    </location>
</feature>
<feature type="transmembrane region" description="Helical" evidence="1">
    <location>
        <begin position="51"/>
        <end position="73"/>
    </location>
</feature>
<evidence type="ECO:0000256" key="1">
    <source>
        <dbReference type="SAM" id="Phobius"/>
    </source>
</evidence>
<dbReference type="Pfam" id="PF03372">
    <property type="entry name" value="Exo_endo_phos"/>
    <property type="match status" value="1"/>
</dbReference>
<proteinExistence type="predicted"/>
<dbReference type="RefSeq" id="WP_270157777.1">
    <property type="nucleotide sequence ID" value="NZ_JAPNNL010000126.1"/>
</dbReference>
<evidence type="ECO:0000313" key="4">
    <source>
        <dbReference type="Proteomes" id="UP001144036"/>
    </source>
</evidence>
<gene>
    <name evidence="3" type="ORF">OUY22_26010</name>
</gene>
<dbReference type="GO" id="GO:0004519">
    <property type="term" value="F:endonuclease activity"/>
    <property type="evidence" value="ECO:0007669"/>
    <property type="project" value="UniProtKB-KW"/>
</dbReference>
<dbReference type="Gene3D" id="3.60.10.10">
    <property type="entry name" value="Endonuclease/exonuclease/phosphatase"/>
    <property type="match status" value="1"/>
</dbReference>
<keyword evidence="4" id="KW-1185">Reference proteome</keyword>
<keyword evidence="1" id="KW-1133">Transmembrane helix</keyword>
<feature type="transmembrane region" description="Helical" evidence="1">
    <location>
        <begin position="80"/>
        <end position="97"/>
    </location>
</feature>
<dbReference type="SUPFAM" id="SSF56219">
    <property type="entry name" value="DNase I-like"/>
    <property type="match status" value="1"/>
</dbReference>